<sequence length="1276" mass="139203">MHSATNPFARGRSTQSEYGNEHQVWLVASMAARDLQTANVLAVIMDASQAFAYHQNKGTLVPGQSISVNKYTVQVERYLSQGGFAHVYLVRTATPVYNTTHHVLKRIAVANEAMLTDVKKEVDIMRLLKGHPNIVHLIDAAWHRMSNGLYEVFILMEFCPGGGIIDMMNRRLRERLTEAEILQIFVDVCEGVAYMHNSRPPLLHRDLKVENILQASPTSFKLCDFGSATTVATRPPANMQEIRALEEDLNRHTTLQYRAPEMIDAHLRRLIDEKSDVWALGVLLYKLCYYTTPFEEHGPLAILNVQYRIPPYPVYSSQMNALIASMLREHGTQRPSVFEVLVQVHRLRGTKSQFQYNIPQPQPLAPRIQPQQKSPSPNRVQSTISYRQGPPMAVAANGVTTNISTTSIMPKNAGVQARDKVLEAIAPMRRGRPIPSQERSRSNSPAKAAEPAKEKNWLEDEEKAWQAVTSKSADTNKSQEDGWNIGSDRAGSKAGQRGFGDDFGEQLWKSNPNSQLMKPTVSSNSGLKAPERPPLSHRISDQPLKPVARMQEKDAFDGLGLSLNNAPAPTLAEARKFRTGLAISVNQYHNGKYGHNLPAPKPSPSPKASYSSPSPGPQSLGITAAPLKQDASGSSWSSQAPLSRSHSSQAQSADALSAEYKFPTLEELDASFAPGHNRKRTTSSIQPVPHVPSEPQLSNKLNVIKPISTATSNPSRPPSSTTSFRTDGVRTEQISGVAMRAGVSSPAIDALKATKTPSSGSMSRGNSVRKPRNSSATKAAPERNNGHHNPSNSSSSQTPVSSEIAPRLPARPSQRDWLTGDDDLSEFSSPVTRTAETSRPVLRDSPSKRVSYTEQSHIPIQQAIAVTPESLPPESPFRRVHRVFPELENTAEPARVERLTENWSPVTTSAPQQLKESDTSSSADEEGPEDVTRSIPASSNVKKRRKGRQSSVHDLVDLWGGGGGGQVSLEKNRETRKDSARATMTPLPKSDGIAKRRSLATPTPIIPTNQRSITPQPVSSPSPSRPPATSTGQQNDLTNPTSSKSTNVASANSSRSRPQSMFIFPSKSTDGSAPPSAGLGPPEVPQTRTTRRTSISDMVQRYEAIDAVARTNIPSASSRNLPHKVPVSQTEKDISLQASSSKRDGHGNENSSMVDDTPSSTRTRSASSGIPRPSPNKHSTASEEHPEMATPRARRISTRPDAQNPFPPMRKSTLVGEEPSRSGDIRSPSPERPYQGVGKLIDQWQRKTVESEATRTPIPKRGGLVAKRAALVNGGN</sequence>
<keyword evidence="3" id="KW-0808">Transferase</keyword>
<evidence type="ECO:0000256" key="6">
    <source>
        <dbReference type="ARBA" id="ARBA00022840"/>
    </source>
</evidence>
<gene>
    <name evidence="11" type="ORF">F5050DRAFT_1802534</name>
</gene>
<comment type="catalytic activity">
    <reaction evidence="8">
        <text>L-seryl-[protein] + ATP = O-phospho-L-seryl-[protein] + ADP + H(+)</text>
        <dbReference type="Rhea" id="RHEA:17989"/>
        <dbReference type="Rhea" id="RHEA-COMP:9863"/>
        <dbReference type="Rhea" id="RHEA-COMP:11604"/>
        <dbReference type="ChEBI" id="CHEBI:15378"/>
        <dbReference type="ChEBI" id="CHEBI:29999"/>
        <dbReference type="ChEBI" id="CHEBI:30616"/>
        <dbReference type="ChEBI" id="CHEBI:83421"/>
        <dbReference type="ChEBI" id="CHEBI:456216"/>
        <dbReference type="EC" id="2.7.11.1"/>
    </reaction>
</comment>
<keyword evidence="5" id="KW-0418">Kinase</keyword>
<dbReference type="SUPFAM" id="SSF56112">
    <property type="entry name" value="Protein kinase-like (PK-like)"/>
    <property type="match status" value="1"/>
</dbReference>
<reference evidence="11" key="1">
    <citation type="submission" date="2022-08" db="EMBL/GenBank/DDBJ databases">
        <authorList>
            <consortium name="DOE Joint Genome Institute"/>
            <person name="Min B."/>
            <person name="Riley R."/>
            <person name="Sierra-Patev S."/>
            <person name="Naranjo-Ortiz M."/>
            <person name="Looney B."/>
            <person name="Konkel Z."/>
            <person name="Slot J.C."/>
            <person name="Sakamoto Y."/>
            <person name="Steenwyk J.L."/>
            <person name="Rokas A."/>
            <person name="Carro J."/>
            <person name="Camarero S."/>
            <person name="Ferreira P."/>
            <person name="Molpeceres G."/>
            <person name="Ruiz-Duenas F.J."/>
            <person name="Serrano A."/>
            <person name="Henrissat B."/>
            <person name="Drula E."/>
            <person name="Hughes K.W."/>
            <person name="Mata J.L."/>
            <person name="Ishikawa N.K."/>
            <person name="Vargas-Isla R."/>
            <person name="Ushijima S."/>
            <person name="Smith C.A."/>
            <person name="Ahrendt S."/>
            <person name="Andreopoulos W."/>
            <person name="He G."/>
            <person name="Labutti K."/>
            <person name="Lipzen A."/>
            <person name="Ng V."/>
            <person name="Sandor L."/>
            <person name="Barry K."/>
            <person name="Martinez A.T."/>
            <person name="Xiao Y."/>
            <person name="Gibbons J.G."/>
            <person name="Terashima K."/>
            <person name="Hibbett D.S."/>
            <person name="Grigoriev I.V."/>
        </authorList>
    </citation>
    <scope>NUCLEOTIDE SEQUENCE</scope>
    <source>
        <strain evidence="11">TFB10827</strain>
    </source>
</reference>
<evidence type="ECO:0000256" key="8">
    <source>
        <dbReference type="ARBA" id="ARBA00048679"/>
    </source>
</evidence>
<feature type="region of interest" description="Disordered" evidence="9">
    <location>
        <begin position="892"/>
        <end position="1095"/>
    </location>
</feature>
<keyword evidence="6" id="KW-0067">ATP-binding</keyword>
<proteinExistence type="predicted"/>
<feature type="compositionally biased region" description="Polar residues" evidence="9">
    <location>
        <begin position="467"/>
        <end position="476"/>
    </location>
</feature>
<keyword evidence="2" id="KW-0723">Serine/threonine-protein kinase</keyword>
<dbReference type="Proteomes" id="UP001163828">
    <property type="component" value="Unassembled WGS sequence"/>
</dbReference>
<comment type="catalytic activity">
    <reaction evidence="7">
        <text>L-threonyl-[protein] + ATP = O-phospho-L-threonyl-[protein] + ADP + H(+)</text>
        <dbReference type="Rhea" id="RHEA:46608"/>
        <dbReference type="Rhea" id="RHEA-COMP:11060"/>
        <dbReference type="Rhea" id="RHEA-COMP:11605"/>
        <dbReference type="ChEBI" id="CHEBI:15378"/>
        <dbReference type="ChEBI" id="CHEBI:30013"/>
        <dbReference type="ChEBI" id="CHEBI:30616"/>
        <dbReference type="ChEBI" id="CHEBI:61977"/>
        <dbReference type="ChEBI" id="CHEBI:456216"/>
        <dbReference type="EC" id="2.7.11.1"/>
    </reaction>
</comment>
<dbReference type="InterPro" id="IPR000719">
    <property type="entry name" value="Prot_kinase_dom"/>
</dbReference>
<feature type="compositionally biased region" description="Low complexity" evidence="9">
    <location>
        <begin position="1159"/>
        <end position="1168"/>
    </location>
</feature>
<feature type="compositionally biased region" description="Polar residues" evidence="9">
    <location>
        <begin position="826"/>
        <end position="837"/>
    </location>
</feature>
<feature type="compositionally biased region" description="Polar residues" evidence="9">
    <location>
        <begin position="1032"/>
        <end position="1059"/>
    </location>
</feature>
<feature type="region of interest" description="Disordered" evidence="9">
    <location>
        <begin position="592"/>
        <end position="655"/>
    </location>
</feature>
<accession>A0ABQ8QUP7</accession>
<feature type="compositionally biased region" description="Low complexity" evidence="9">
    <location>
        <begin position="787"/>
        <end position="802"/>
    </location>
</feature>
<feature type="compositionally biased region" description="Polar residues" evidence="9">
    <location>
        <begin position="1148"/>
        <end position="1158"/>
    </location>
</feature>
<feature type="compositionally biased region" description="Polar residues" evidence="9">
    <location>
        <begin position="631"/>
        <end position="641"/>
    </location>
</feature>
<evidence type="ECO:0000259" key="10">
    <source>
        <dbReference type="PROSITE" id="PS50011"/>
    </source>
</evidence>
<evidence type="ECO:0000256" key="9">
    <source>
        <dbReference type="SAM" id="MobiDB-lite"/>
    </source>
</evidence>
<feature type="region of interest" description="Disordered" evidence="9">
    <location>
        <begin position="748"/>
        <end position="856"/>
    </location>
</feature>
<feature type="compositionally biased region" description="Polar residues" evidence="9">
    <location>
        <begin position="508"/>
        <end position="526"/>
    </location>
</feature>
<dbReference type="EC" id="2.7.11.1" evidence="1"/>
<feature type="compositionally biased region" description="Polar residues" evidence="9">
    <location>
        <begin position="1086"/>
        <end position="1095"/>
    </location>
</feature>
<feature type="region of interest" description="Disordered" evidence="9">
    <location>
        <begin position="1113"/>
        <end position="1237"/>
    </location>
</feature>
<dbReference type="PANTHER" id="PTHR22967">
    <property type="entry name" value="SERINE/THREONINE PROTEIN KINASE"/>
    <property type="match status" value="1"/>
</dbReference>
<dbReference type="Gene3D" id="1.10.510.10">
    <property type="entry name" value="Transferase(Phosphotransferase) domain 1"/>
    <property type="match status" value="1"/>
</dbReference>
<evidence type="ECO:0000256" key="4">
    <source>
        <dbReference type="ARBA" id="ARBA00022741"/>
    </source>
</evidence>
<dbReference type="SMART" id="SM00220">
    <property type="entry name" value="S_TKc"/>
    <property type="match status" value="1"/>
</dbReference>
<feature type="compositionally biased region" description="Low complexity" evidence="9">
    <location>
        <begin position="1071"/>
        <end position="1081"/>
    </location>
</feature>
<evidence type="ECO:0000256" key="7">
    <source>
        <dbReference type="ARBA" id="ARBA00047899"/>
    </source>
</evidence>
<evidence type="ECO:0000313" key="11">
    <source>
        <dbReference type="EMBL" id="KAJ4002251.1"/>
    </source>
</evidence>
<feature type="region of interest" description="Disordered" evidence="9">
    <location>
        <begin position="426"/>
        <end position="545"/>
    </location>
</feature>
<dbReference type="PROSITE" id="PS50011">
    <property type="entry name" value="PROTEIN_KINASE_DOM"/>
    <property type="match status" value="1"/>
</dbReference>
<evidence type="ECO:0000313" key="12">
    <source>
        <dbReference type="Proteomes" id="UP001163828"/>
    </source>
</evidence>
<feature type="compositionally biased region" description="Polar residues" evidence="9">
    <location>
        <begin position="369"/>
        <end position="386"/>
    </location>
</feature>
<feature type="compositionally biased region" description="Polar residues" evidence="9">
    <location>
        <begin position="755"/>
        <end position="766"/>
    </location>
</feature>
<feature type="compositionally biased region" description="Low complexity" evidence="9">
    <location>
        <begin position="642"/>
        <end position="655"/>
    </location>
</feature>
<dbReference type="PANTHER" id="PTHR22967:SF57">
    <property type="entry name" value="AUXILIN, ISOFORM A-RELATED"/>
    <property type="match status" value="1"/>
</dbReference>
<feature type="region of interest" description="Disordered" evidence="9">
    <location>
        <begin position="353"/>
        <end position="389"/>
    </location>
</feature>
<evidence type="ECO:0000256" key="3">
    <source>
        <dbReference type="ARBA" id="ARBA00022679"/>
    </source>
</evidence>
<dbReference type="EMBL" id="MU790503">
    <property type="protein sequence ID" value="KAJ4002251.1"/>
    <property type="molecule type" value="Genomic_DNA"/>
</dbReference>
<organism evidence="11 12">
    <name type="scientific">Lentinula boryana</name>
    <dbReference type="NCBI Taxonomy" id="40481"/>
    <lineage>
        <taxon>Eukaryota</taxon>
        <taxon>Fungi</taxon>
        <taxon>Dikarya</taxon>
        <taxon>Basidiomycota</taxon>
        <taxon>Agaricomycotina</taxon>
        <taxon>Agaricomycetes</taxon>
        <taxon>Agaricomycetidae</taxon>
        <taxon>Agaricales</taxon>
        <taxon>Marasmiineae</taxon>
        <taxon>Omphalotaceae</taxon>
        <taxon>Lentinula</taxon>
    </lineage>
</organism>
<evidence type="ECO:0000256" key="5">
    <source>
        <dbReference type="ARBA" id="ARBA00022777"/>
    </source>
</evidence>
<feature type="compositionally biased region" description="Low complexity" evidence="9">
    <location>
        <begin position="708"/>
        <end position="723"/>
    </location>
</feature>
<dbReference type="InterPro" id="IPR011009">
    <property type="entry name" value="Kinase-like_dom_sf"/>
</dbReference>
<evidence type="ECO:0000256" key="2">
    <source>
        <dbReference type="ARBA" id="ARBA00022527"/>
    </source>
</evidence>
<feature type="compositionally biased region" description="Polar residues" evidence="9">
    <location>
        <begin position="901"/>
        <end position="922"/>
    </location>
</feature>
<feature type="domain" description="Protein kinase" evidence="10">
    <location>
        <begin position="73"/>
        <end position="348"/>
    </location>
</feature>
<dbReference type="CDD" id="cd14037">
    <property type="entry name" value="STKc_NAK_like"/>
    <property type="match status" value="1"/>
</dbReference>
<feature type="compositionally biased region" description="Basic and acidic residues" evidence="9">
    <location>
        <begin position="970"/>
        <end position="980"/>
    </location>
</feature>
<keyword evidence="4" id="KW-0547">Nucleotide-binding</keyword>
<protein>
    <recommendedName>
        <fullName evidence="1">non-specific serine/threonine protein kinase</fullName>
        <ecNumber evidence="1">2.7.11.1</ecNumber>
    </recommendedName>
</protein>
<keyword evidence="12" id="KW-1185">Reference proteome</keyword>
<evidence type="ECO:0000256" key="1">
    <source>
        <dbReference type="ARBA" id="ARBA00012513"/>
    </source>
</evidence>
<name>A0ABQ8QUP7_9AGAR</name>
<dbReference type="Pfam" id="PF00069">
    <property type="entry name" value="Pkinase"/>
    <property type="match status" value="1"/>
</dbReference>
<feature type="region of interest" description="Disordered" evidence="9">
    <location>
        <begin position="671"/>
        <end position="729"/>
    </location>
</feature>
<comment type="caution">
    <text evidence="11">The sequence shown here is derived from an EMBL/GenBank/DDBJ whole genome shotgun (WGS) entry which is preliminary data.</text>
</comment>